<evidence type="ECO:0000313" key="2">
    <source>
        <dbReference type="EMBL" id="KAF7116180.1"/>
    </source>
</evidence>
<accession>A0A834FWK8</accession>
<reference evidence="2" key="1">
    <citation type="submission" date="2019-11" db="EMBL/GenBank/DDBJ databases">
        <authorList>
            <person name="Liu Y."/>
            <person name="Hou J."/>
            <person name="Li T.-Q."/>
            <person name="Guan C.-H."/>
            <person name="Wu X."/>
            <person name="Wu H.-Z."/>
            <person name="Ling F."/>
            <person name="Zhang R."/>
            <person name="Shi X.-G."/>
            <person name="Ren J.-P."/>
            <person name="Chen E.-F."/>
            <person name="Sun J.-M."/>
        </authorList>
    </citation>
    <scope>NUCLEOTIDE SEQUENCE</scope>
    <source>
        <strain evidence="2">Adult_tree_wgs_1</strain>
        <tissue evidence="2">Leaves</tissue>
    </source>
</reference>
<sequence>MTNGMPRRRWSSTVESSSYAPPLYTAVPLPMSLLDLNLAYLGGGGCCGGVGRRGPTKEKWCLSSPERWSMLAAKLRRQTATLILRKTAAAAAKLI</sequence>
<dbReference type="EMBL" id="WJXA01000092">
    <property type="protein sequence ID" value="KAF7116180.1"/>
    <property type="molecule type" value="Genomic_DNA"/>
</dbReference>
<organism evidence="2 3">
    <name type="scientific">Rhododendron simsii</name>
    <name type="common">Sims's rhododendron</name>
    <dbReference type="NCBI Taxonomy" id="118357"/>
    <lineage>
        <taxon>Eukaryota</taxon>
        <taxon>Viridiplantae</taxon>
        <taxon>Streptophyta</taxon>
        <taxon>Embryophyta</taxon>
        <taxon>Tracheophyta</taxon>
        <taxon>Spermatophyta</taxon>
        <taxon>Magnoliopsida</taxon>
        <taxon>eudicotyledons</taxon>
        <taxon>Gunneridae</taxon>
        <taxon>Pentapetalae</taxon>
        <taxon>asterids</taxon>
        <taxon>Ericales</taxon>
        <taxon>Ericaceae</taxon>
        <taxon>Ericoideae</taxon>
        <taxon>Rhodoreae</taxon>
        <taxon>Rhododendron</taxon>
    </lineage>
</organism>
<dbReference type="AlphaFoldDB" id="A0A834FWK8"/>
<evidence type="ECO:0000256" key="1">
    <source>
        <dbReference type="SAM" id="MobiDB-lite"/>
    </source>
</evidence>
<comment type="caution">
    <text evidence="2">The sequence shown here is derived from an EMBL/GenBank/DDBJ whole genome shotgun (WGS) entry which is preliminary data.</text>
</comment>
<protein>
    <submittedName>
        <fullName evidence="2">Uncharacterized protein</fullName>
    </submittedName>
</protein>
<evidence type="ECO:0000313" key="3">
    <source>
        <dbReference type="Proteomes" id="UP000626092"/>
    </source>
</evidence>
<gene>
    <name evidence="2" type="ORF">RHSIM_RhsimUnG0037300</name>
</gene>
<dbReference type="Proteomes" id="UP000626092">
    <property type="component" value="Unassembled WGS sequence"/>
</dbReference>
<name>A0A834FWK8_RHOSS</name>
<keyword evidence="3" id="KW-1185">Reference proteome</keyword>
<proteinExistence type="predicted"/>
<dbReference type="OrthoDB" id="1742575at2759"/>
<feature type="region of interest" description="Disordered" evidence="1">
    <location>
        <begin position="1"/>
        <end position="20"/>
    </location>
</feature>
<feature type="compositionally biased region" description="Basic residues" evidence="1">
    <location>
        <begin position="1"/>
        <end position="10"/>
    </location>
</feature>